<dbReference type="PROSITE" id="PS00152">
    <property type="entry name" value="ATPASE_ALPHA_BETA"/>
    <property type="match status" value="1"/>
</dbReference>
<evidence type="ECO:0000256" key="9">
    <source>
        <dbReference type="ARBA" id="ARBA00023310"/>
    </source>
</evidence>
<evidence type="ECO:0000256" key="3">
    <source>
        <dbReference type="ARBA" id="ARBA00022741"/>
    </source>
</evidence>
<dbReference type="InterPro" id="IPR000194">
    <property type="entry name" value="ATPase_F1/V1/A1_a/bsu_nucl-bd"/>
</dbReference>
<dbReference type="PANTHER" id="PTHR48082">
    <property type="entry name" value="ATP SYNTHASE SUBUNIT ALPHA, MITOCHONDRIAL"/>
    <property type="match status" value="1"/>
</dbReference>
<evidence type="ECO:0000256" key="4">
    <source>
        <dbReference type="ARBA" id="ARBA00022781"/>
    </source>
</evidence>
<dbReference type="InterPro" id="IPR005294">
    <property type="entry name" value="ATP_synth_F1_asu"/>
</dbReference>
<organism evidence="11 12">
    <name type="scientific">Candidatus Woykebacteria bacterium RBG_19FT_COMBO_43_10</name>
    <dbReference type="NCBI Taxonomy" id="1802598"/>
    <lineage>
        <taxon>Bacteria</taxon>
        <taxon>Candidatus Woykeibacteriota</taxon>
    </lineage>
</organism>
<sequence length="489" mass="53142">MKTYEDYLKETGEVGSIQSIVHSIVYVSGLPGVRPKEMVVAEGGQRGIVQALERETAEVLMLDTHDLVSNLNVARTNETFTILASEGLLGRVVDPLVRPLDGGGPVRGEKQSLSIEPPAPGIGMRSRVDRPLETGVSIVDVLIPIGYGQRELIIGDKKTGKTTFLLQTIANQAAAGVICVYVSVGKRQDDVKNVESYLRAKNVLGNCVLIAAGASDPATMVYLSPYTGMTIAEYFRASGRNVLVVFDDLTNHAKYYREISLLLSRSPGRSSYPGDIFHVHAALLERAGNIKNSTGKNVSITALPVAETLEGDLTGYIQTNLMAITDGHIFFDINEFRKGSRPAINPALSVSRVGNQTKDALDREIARIVQEDLARFQRSLDIARFGVELPDKTRAEIEVGEKIGVIFNQDANNIIPRSLQLVLFGLLLSGFWSGKNAGLVKVDVIKLIQKQQKGLLDTLEKQVLVVKSVAELASTAKSSQKKVMEALYA</sequence>
<dbReference type="SUPFAM" id="SSF47917">
    <property type="entry name" value="C-terminal domain of alpha and beta subunits of F1 ATP synthase"/>
    <property type="match status" value="1"/>
</dbReference>
<keyword evidence="3" id="KW-0547">Nucleotide-binding</keyword>
<dbReference type="InterPro" id="IPR027417">
    <property type="entry name" value="P-loop_NTPase"/>
</dbReference>
<evidence type="ECO:0000313" key="11">
    <source>
        <dbReference type="EMBL" id="OGY26680.1"/>
    </source>
</evidence>
<keyword evidence="6" id="KW-0406">Ion transport</keyword>
<dbReference type="InterPro" id="IPR020003">
    <property type="entry name" value="ATPase_a/bsu_AS"/>
</dbReference>
<accession>A0A1G1WGW8</accession>
<dbReference type="GO" id="GO:0005524">
    <property type="term" value="F:ATP binding"/>
    <property type="evidence" value="ECO:0007669"/>
    <property type="project" value="UniProtKB-KW"/>
</dbReference>
<keyword evidence="4" id="KW-0375">Hydrogen ion transport</keyword>
<comment type="caution">
    <text evidence="11">The sequence shown here is derived from an EMBL/GenBank/DDBJ whole genome shotgun (WGS) entry which is preliminary data.</text>
</comment>
<keyword evidence="2" id="KW-0813">Transport</keyword>
<dbReference type="AlphaFoldDB" id="A0A1G1WGW8"/>
<keyword evidence="5" id="KW-0067">ATP-binding</keyword>
<dbReference type="InterPro" id="IPR036121">
    <property type="entry name" value="ATPase_F1/V1/A1_a/bsu_N_sf"/>
</dbReference>
<evidence type="ECO:0000256" key="6">
    <source>
        <dbReference type="ARBA" id="ARBA00023065"/>
    </source>
</evidence>
<evidence type="ECO:0000256" key="5">
    <source>
        <dbReference type="ARBA" id="ARBA00022840"/>
    </source>
</evidence>
<dbReference type="FunFam" id="3.40.50.300:FF:004039">
    <property type="entry name" value="ATP synthase subunit alpha, mitochondrial"/>
    <property type="match status" value="1"/>
</dbReference>
<evidence type="ECO:0000256" key="8">
    <source>
        <dbReference type="ARBA" id="ARBA00023196"/>
    </source>
</evidence>
<dbReference type="SUPFAM" id="SSF52540">
    <property type="entry name" value="P-loop containing nucleoside triphosphate hydrolases"/>
    <property type="match status" value="1"/>
</dbReference>
<protein>
    <recommendedName>
        <fullName evidence="10">ATPase F1/V1/A1 complex alpha/beta subunit nucleotide-binding domain-containing protein</fullName>
    </recommendedName>
</protein>
<dbReference type="Proteomes" id="UP000176645">
    <property type="component" value="Unassembled WGS sequence"/>
</dbReference>
<keyword evidence="8" id="KW-0139">CF(1)</keyword>
<proteinExistence type="inferred from homology"/>
<reference evidence="11 12" key="1">
    <citation type="journal article" date="2016" name="Nat. Commun.">
        <title>Thousands of microbial genomes shed light on interconnected biogeochemical processes in an aquifer system.</title>
        <authorList>
            <person name="Anantharaman K."/>
            <person name="Brown C.T."/>
            <person name="Hug L.A."/>
            <person name="Sharon I."/>
            <person name="Castelle C.J."/>
            <person name="Probst A.J."/>
            <person name="Thomas B.C."/>
            <person name="Singh A."/>
            <person name="Wilkins M.J."/>
            <person name="Karaoz U."/>
            <person name="Brodie E.L."/>
            <person name="Williams K.H."/>
            <person name="Hubbard S.S."/>
            <person name="Banfield J.F."/>
        </authorList>
    </citation>
    <scope>NUCLEOTIDE SEQUENCE [LARGE SCALE GENOMIC DNA]</scope>
</reference>
<dbReference type="Pfam" id="PF00006">
    <property type="entry name" value="ATP-synt_ab"/>
    <property type="match status" value="1"/>
</dbReference>
<dbReference type="GO" id="GO:0043531">
    <property type="term" value="F:ADP binding"/>
    <property type="evidence" value="ECO:0007669"/>
    <property type="project" value="TreeGrafter"/>
</dbReference>
<dbReference type="Gene3D" id="3.40.50.12240">
    <property type="match status" value="1"/>
</dbReference>
<name>A0A1G1WGW8_9BACT</name>
<dbReference type="EMBL" id="MHCU01000063">
    <property type="protein sequence ID" value="OGY26680.1"/>
    <property type="molecule type" value="Genomic_DNA"/>
</dbReference>
<dbReference type="PANTHER" id="PTHR48082:SF2">
    <property type="entry name" value="ATP SYNTHASE SUBUNIT ALPHA, MITOCHONDRIAL"/>
    <property type="match status" value="1"/>
</dbReference>
<evidence type="ECO:0000259" key="10">
    <source>
        <dbReference type="Pfam" id="PF00006"/>
    </source>
</evidence>
<dbReference type="SUPFAM" id="SSF50615">
    <property type="entry name" value="N-terminal domain of alpha and beta subunits of F1 ATP synthase"/>
    <property type="match status" value="1"/>
</dbReference>
<dbReference type="GO" id="GO:0045259">
    <property type="term" value="C:proton-transporting ATP synthase complex"/>
    <property type="evidence" value="ECO:0007669"/>
    <property type="project" value="UniProtKB-KW"/>
</dbReference>
<comment type="similarity">
    <text evidence="1">Belongs to the ATPase alpha/beta chains family.</text>
</comment>
<evidence type="ECO:0000256" key="7">
    <source>
        <dbReference type="ARBA" id="ARBA00023136"/>
    </source>
</evidence>
<gene>
    <name evidence="11" type="ORF">A2Z42_00915</name>
</gene>
<evidence type="ECO:0000256" key="2">
    <source>
        <dbReference type="ARBA" id="ARBA00022448"/>
    </source>
</evidence>
<keyword evidence="9" id="KW-0066">ATP synthesis</keyword>
<dbReference type="GO" id="GO:0046933">
    <property type="term" value="F:proton-transporting ATP synthase activity, rotational mechanism"/>
    <property type="evidence" value="ECO:0007669"/>
    <property type="project" value="InterPro"/>
</dbReference>
<feature type="domain" description="ATPase F1/V1/A1 complex alpha/beta subunit nucleotide-binding" evidence="10">
    <location>
        <begin position="135"/>
        <end position="351"/>
    </location>
</feature>
<keyword evidence="7" id="KW-0472">Membrane</keyword>
<evidence type="ECO:0000256" key="1">
    <source>
        <dbReference type="ARBA" id="ARBA00008936"/>
    </source>
</evidence>
<evidence type="ECO:0000313" key="12">
    <source>
        <dbReference type="Proteomes" id="UP000176645"/>
    </source>
</evidence>